<dbReference type="RefSeq" id="WP_394007051.1">
    <property type="nucleotide sequence ID" value="NZ_JBAFUR010000001.1"/>
</dbReference>
<evidence type="ECO:0000313" key="2">
    <source>
        <dbReference type="Proteomes" id="UP001604043"/>
    </source>
</evidence>
<sequence>MTISYPRSFPAGAGFITVDFKLGDLSVQNTLENGAIQVMEMGEALWSATFTTFEMTMADRQRWQAWALTLRLGKPFYAYDPEKVYPTAYGASVLNLTRAGGGAYDGTATLAAVTAKTVQLTGLPNGYKASAGDMLSFPWNGGTALHMVVEDATASGSGGVTLTVAPPVRLSPLPSISSTVQLVQPVCVMKLKPGTFSAPAGFQPQSVTFEAVQDITGASTADYV</sequence>
<evidence type="ECO:0000313" key="1">
    <source>
        <dbReference type="EMBL" id="MFG1250600.1"/>
    </source>
</evidence>
<reference evidence="1 2" key="1">
    <citation type="submission" date="2024-02" db="EMBL/GenBank/DDBJ databases">
        <title>Expansion and revision of Xanthobacter and proposal of Roseixanthobacter gen. nov.</title>
        <authorList>
            <person name="Soltysiak M.P.M."/>
            <person name="Jalihal A."/>
            <person name="Ory A."/>
            <person name="Chrisophersen C."/>
            <person name="Lee A.D."/>
            <person name="Boulton J."/>
            <person name="Springer M."/>
        </authorList>
    </citation>
    <scope>NUCLEOTIDE SEQUENCE [LARGE SCALE GENOMIC DNA]</scope>
    <source>
        <strain evidence="1 2">CB5</strain>
    </source>
</reference>
<accession>A0ABW6ZA10</accession>
<name>A0ABW6ZA10_9HYPH</name>
<keyword evidence="2" id="KW-1185">Reference proteome</keyword>
<proteinExistence type="predicted"/>
<gene>
    <name evidence="1" type="ORF">V5F30_00180</name>
</gene>
<comment type="caution">
    <text evidence="1">The sequence shown here is derived from an EMBL/GenBank/DDBJ whole genome shotgun (WGS) entry which is preliminary data.</text>
</comment>
<organism evidence="1 2">
    <name type="scientific">Xanthobacter aminoxidans</name>
    <dbReference type="NCBI Taxonomy" id="186280"/>
    <lineage>
        <taxon>Bacteria</taxon>
        <taxon>Pseudomonadati</taxon>
        <taxon>Pseudomonadota</taxon>
        <taxon>Alphaproteobacteria</taxon>
        <taxon>Hyphomicrobiales</taxon>
        <taxon>Xanthobacteraceae</taxon>
        <taxon>Xanthobacter</taxon>
    </lineage>
</organism>
<dbReference type="EMBL" id="JBAFUR010000001">
    <property type="protein sequence ID" value="MFG1250600.1"/>
    <property type="molecule type" value="Genomic_DNA"/>
</dbReference>
<protein>
    <submittedName>
        <fullName evidence="1">Uncharacterized protein</fullName>
    </submittedName>
</protein>
<dbReference type="Proteomes" id="UP001604043">
    <property type="component" value="Unassembled WGS sequence"/>
</dbReference>